<evidence type="ECO:0000313" key="2">
    <source>
        <dbReference type="Proteomes" id="UP001159257"/>
    </source>
</evidence>
<sequence>MEALSYRINTLVHCLFLYLKCHCTAFKRGMFQSVHVLEMGVPARWFESEKSTFLFGFLGIKSIYFNELFSAGQN</sequence>
<accession>A0ABY1S447</accession>
<dbReference type="EMBL" id="FXWV01000022">
    <property type="protein sequence ID" value="SMR78422.1"/>
    <property type="molecule type" value="Genomic_DNA"/>
</dbReference>
<reference evidence="1 2" key="1">
    <citation type="submission" date="2017-05" db="EMBL/GenBank/DDBJ databases">
        <authorList>
            <person name="Varghese N."/>
            <person name="Submissions S."/>
        </authorList>
    </citation>
    <scope>NUCLEOTIDE SEQUENCE [LARGE SCALE GENOMIC DNA]</scope>
    <source>
        <strain evidence="1 2">CGMCC 1.7287</strain>
    </source>
</reference>
<proteinExistence type="predicted"/>
<evidence type="ECO:0000313" key="1">
    <source>
        <dbReference type="EMBL" id="SMR78422.1"/>
    </source>
</evidence>
<dbReference type="Proteomes" id="UP001159257">
    <property type="component" value="Unassembled WGS sequence"/>
</dbReference>
<gene>
    <name evidence="1" type="ORF">SAMN04487964_12242</name>
</gene>
<comment type="caution">
    <text evidence="1">The sequence shown here is derived from an EMBL/GenBank/DDBJ whole genome shotgun (WGS) entry which is preliminary data.</text>
</comment>
<organism evidence="1 2">
    <name type="scientific">Marinobacterium sediminicola</name>
    <dbReference type="NCBI Taxonomy" id="518898"/>
    <lineage>
        <taxon>Bacteria</taxon>
        <taxon>Pseudomonadati</taxon>
        <taxon>Pseudomonadota</taxon>
        <taxon>Gammaproteobacteria</taxon>
        <taxon>Oceanospirillales</taxon>
        <taxon>Oceanospirillaceae</taxon>
        <taxon>Marinobacterium</taxon>
    </lineage>
</organism>
<name>A0ABY1S447_9GAMM</name>
<protein>
    <submittedName>
        <fullName evidence="1">Uncharacterized protein</fullName>
    </submittedName>
</protein>
<keyword evidence="2" id="KW-1185">Reference proteome</keyword>